<dbReference type="InterPro" id="IPR028994">
    <property type="entry name" value="Integrin_alpha_N"/>
</dbReference>
<comment type="caution">
    <text evidence="3">The sequence shown here is derived from an EMBL/GenBank/DDBJ whole genome shotgun (WGS) entry which is preliminary data.</text>
</comment>
<dbReference type="SUPFAM" id="SSF69318">
    <property type="entry name" value="Integrin alpha N-terminal domain"/>
    <property type="match status" value="2"/>
</dbReference>
<keyword evidence="1 2" id="KW-0732">Signal</keyword>
<dbReference type="Pfam" id="PF13517">
    <property type="entry name" value="FG-GAP_3"/>
    <property type="match status" value="2"/>
</dbReference>
<dbReference type="RefSeq" id="WP_378593252.1">
    <property type="nucleotide sequence ID" value="NZ_JBHSKD010000027.1"/>
</dbReference>
<evidence type="ECO:0000256" key="2">
    <source>
        <dbReference type="SAM" id="SignalP"/>
    </source>
</evidence>
<gene>
    <name evidence="3" type="ORF">ACFPGP_21465</name>
</gene>
<accession>A0ABW0BPQ0</accession>
<protein>
    <submittedName>
        <fullName evidence="3">FG-GAP repeat domain-containing protein</fullName>
    </submittedName>
</protein>
<reference evidence="4" key="1">
    <citation type="journal article" date="2019" name="Int. J. Syst. Evol. Microbiol.">
        <title>The Global Catalogue of Microorganisms (GCM) 10K type strain sequencing project: providing services to taxonomists for standard genome sequencing and annotation.</title>
        <authorList>
            <consortium name="The Broad Institute Genomics Platform"/>
            <consortium name="The Broad Institute Genome Sequencing Center for Infectious Disease"/>
            <person name="Wu L."/>
            <person name="Ma J."/>
        </authorList>
    </citation>
    <scope>NUCLEOTIDE SEQUENCE [LARGE SCALE GENOMIC DNA]</scope>
    <source>
        <strain evidence="4">DFY41</strain>
    </source>
</reference>
<feature type="chain" id="PRO_5047107229" evidence="2">
    <location>
        <begin position="18"/>
        <end position="419"/>
    </location>
</feature>
<keyword evidence="4" id="KW-1185">Reference proteome</keyword>
<dbReference type="Gene3D" id="2.130.10.130">
    <property type="entry name" value="Integrin alpha, N-terminal"/>
    <property type="match status" value="1"/>
</dbReference>
<feature type="signal peptide" evidence="2">
    <location>
        <begin position="1"/>
        <end position="17"/>
    </location>
</feature>
<evidence type="ECO:0000313" key="3">
    <source>
        <dbReference type="EMBL" id="MFC5179266.1"/>
    </source>
</evidence>
<dbReference type="Proteomes" id="UP001596087">
    <property type="component" value="Unassembled WGS sequence"/>
</dbReference>
<name>A0ABW0BPQ0_9ACTN</name>
<evidence type="ECO:0000313" key="4">
    <source>
        <dbReference type="Proteomes" id="UP001596087"/>
    </source>
</evidence>
<sequence>MLTLATTAAGIASLALGAGLVVGAPSVDPTATWTALDTVPGSGLGATVETWEASPVDYDRDGDEDVWIGYHDQGGKLWRNDGSGSYTLAYTWPRRNSEGKVPDRHDCAWADVDRNGLPDAYCAAGRSGANVVKTGRDNEMWLQTSPGQFTDVGTRWGIGDVCGRSHYVAFVDANHDAYPDLFVGNAPPRDVTGDPCDDPANGLPSEEMKLYLNQSGAGFQQVTDWGVGGYGGARFAEVADVNGDGWDDLLVNYSGGPVLYRHNAETGYTDVAVANGITGNPSDAVFADLDGDGDPDLVTGLGRRVEYRLNTGSRFLAPVLAWTVPSGGAARAVAAGDADGDGDLDIYVLVSNLTAHTNPRDVVLRNTGLQFAATQVPAAGGIGDAVATLDGNGDGRAEFLVLNGVETGGPIQRIELRFQ</sequence>
<evidence type="ECO:0000256" key="1">
    <source>
        <dbReference type="ARBA" id="ARBA00022729"/>
    </source>
</evidence>
<organism evidence="3 4">
    <name type="scientific">Nocardioides taihuensis</name>
    <dbReference type="NCBI Taxonomy" id="1835606"/>
    <lineage>
        <taxon>Bacteria</taxon>
        <taxon>Bacillati</taxon>
        <taxon>Actinomycetota</taxon>
        <taxon>Actinomycetes</taxon>
        <taxon>Propionibacteriales</taxon>
        <taxon>Nocardioidaceae</taxon>
        <taxon>Nocardioides</taxon>
    </lineage>
</organism>
<dbReference type="PANTHER" id="PTHR46580:SF4">
    <property type="entry name" value="ATP_GTP-BINDING PROTEIN"/>
    <property type="match status" value="1"/>
</dbReference>
<proteinExistence type="predicted"/>
<dbReference type="InterPro" id="IPR013517">
    <property type="entry name" value="FG-GAP"/>
</dbReference>
<dbReference type="PANTHER" id="PTHR46580">
    <property type="entry name" value="SENSOR KINASE-RELATED"/>
    <property type="match status" value="1"/>
</dbReference>
<dbReference type="EMBL" id="JBHSKD010000027">
    <property type="protein sequence ID" value="MFC5179266.1"/>
    <property type="molecule type" value="Genomic_DNA"/>
</dbReference>